<sequence>MSQVATITYGSGNVRSLSCGGLQRLKTETLKNGAGTTTLGSINYGYDDNGNETSKVVTGFAGGSSNTYTYDLADRLTSWNDGTTNVAYAYDDSGNRTQVGARTFSWWPGRGGTDGDRHRRQDIGPGRVAVGVKRARAGMAGAPGGQLARRIRAHAAMRSVTQPSIGPRS</sequence>
<dbReference type="AlphaFoldDB" id="A0A1H7C9U7"/>
<gene>
    <name evidence="1" type="ORF">SAMN05443287_108111</name>
</gene>
<dbReference type="OrthoDB" id="4981820at2"/>
<reference evidence="2" key="1">
    <citation type="submission" date="2016-10" db="EMBL/GenBank/DDBJ databases">
        <authorList>
            <person name="Varghese N."/>
            <person name="Submissions S."/>
        </authorList>
    </citation>
    <scope>NUCLEOTIDE SEQUENCE [LARGE SCALE GENOMIC DNA]</scope>
    <source>
        <strain evidence="2">CGMCC 4.7038</strain>
    </source>
</reference>
<proteinExistence type="predicted"/>
<evidence type="ECO:0000313" key="2">
    <source>
        <dbReference type="Proteomes" id="UP000198707"/>
    </source>
</evidence>
<dbReference type="EMBL" id="FNYV01000008">
    <property type="protein sequence ID" value="SEJ82425.1"/>
    <property type="molecule type" value="Genomic_DNA"/>
</dbReference>
<dbReference type="Gene3D" id="2.180.10.10">
    <property type="entry name" value="RHS repeat-associated core"/>
    <property type="match status" value="1"/>
</dbReference>
<protein>
    <submittedName>
        <fullName evidence="1">YD repeat-containing protein</fullName>
    </submittedName>
</protein>
<name>A0A1H7C9U7_9ACTN</name>
<dbReference type="Proteomes" id="UP000198707">
    <property type="component" value="Unassembled WGS sequence"/>
</dbReference>
<keyword evidence="2" id="KW-1185">Reference proteome</keyword>
<evidence type="ECO:0000313" key="1">
    <source>
        <dbReference type="EMBL" id="SEJ82425.1"/>
    </source>
</evidence>
<dbReference type="RefSeq" id="WP_111313856.1">
    <property type="nucleotide sequence ID" value="NZ_BOPI01000004.1"/>
</dbReference>
<organism evidence="1 2">
    <name type="scientific">Micromonospora phaseoli</name>
    <dbReference type="NCBI Taxonomy" id="1144548"/>
    <lineage>
        <taxon>Bacteria</taxon>
        <taxon>Bacillati</taxon>
        <taxon>Actinomycetota</taxon>
        <taxon>Actinomycetes</taxon>
        <taxon>Micromonosporales</taxon>
        <taxon>Micromonosporaceae</taxon>
        <taxon>Micromonospora</taxon>
    </lineage>
</organism>
<dbReference type="STRING" id="1144548.SAMN05443287_108111"/>
<accession>A0A1H7C9U7</accession>